<dbReference type="Gene3D" id="2.40.150.20">
    <property type="entry name" value="Ribosomal protein L14"/>
    <property type="match status" value="1"/>
</dbReference>
<dbReference type="HAMAP" id="MF_01367">
    <property type="entry name" value="Ribosomal_uL14"/>
    <property type="match status" value="1"/>
</dbReference>
<evidence type="ECO:0000256" key="1">
    <source>
        <dbReference type="ARBA" id="ARBA00010745"/>
    </source>
</evidence>
<keyword evidence="5" id="KW-0496">Mitochondrion</keyword>
<accession>A0A7U0QFT9</accession>
<dbReference type="GO" id="GO:0006412">
    <property type="term" value="P:translation"/>
    <property type="evidence" value="ECO:0007669"/>
    <property type="project" value="InterPro"/>
</dbReference>
<dbReference type="AlphaFoldDB" id="A0A7U0QFT9"/>
<dbReference type="PANTHER" id="PTHR11761:SF3">
    <property type="entry name" value="LARGE RIBOSOMAL SUBUNIT PROTEIN UL14M"/>
    <property type="match status" value="1"/>
</dbReference>
<organism evidence="5">
    <name type="scientific">Aureoumbra lagunensis</name>
    <dbReference type="NCBI Taxonomy" id="44058"/>
    <lineage>
        <taxon>Eukaryota</taxon>
        <taxon>Sar</taxon>
        <taxon>Stramenopiles</taxon>
        <taxon>Ochrophyta</taxon>
        <taxon>Pelagophyceae</taxon>
        <taxon>Pelagomonadales</taxon>
        <taxon>Aureoumbra</taxon>
    </lineage>
</organism>
<dbReference type="InterPro" id="IPR036853">
    <property type="entry name" value="Ribosomal_uL14_sf"/>
</dbReference>
<sequence>MLQSETLTKTSDNSGVFLIKFIQTLKNKKRIAKLGDFFVGSIQQFKSTKMKKNFLKKKALVCSLIVQTKSWFFRKDGQKIRFLKNSVVVFDKQQNNLLGSRLSCAVCKEFHEKKLLKFLSLTTQFI</sequence>
<reference evidence="5" key="1">
    <citation type="journal article" date="2021" name="Genome Biol. Evol.">
        <title>Mitochondrial genome evolution in pelagophyte algae.</title>
        <authorList>
            <person name="Sibbald S.J."/>
            <person name="Lawton M."/>
            <person name="Archibald J.M."/>
        </authorList>
    </citation>
    <scope>NUCLEOTIDE SEQUENCE</scope>
    <source>
        <strain evidence="5">CCMP1510</strain>
    </source>
</reference>
<evidence type="ECO:0000256" key="2">
    <source>
        <dbReference type="ARBA" id="ARBA00022980"/>
    </source>
</evidence>
<dbReference type="GO" id="GO:0003735">
    <property type="term" value="F:structural constituent of ribosome"/>
    <property type="evidence" value="ECO:0007669"/>
    <property type="project" value="InterPro"/>
</dbReference>
<dbReference type="PANTHER" id="PTHR11761">
    <property type="entry name" value="50S/60S RIBOSOMAL PROTEIN L14/L23"/>
    <property type="match status" value="1"/>
</dbReference>
<dbReference type="GO" id="GO:0005762">
    <property type="term" value="C:mitochondrial large ribosomal subunit"/>
    <property type="evidence" value="ECO:0007669"/>
    <property type="project" value="TreeGrafter"/>
</dbReference>
<gene>
    <name evidence="5" type="primary">rpl14</name>
</gene>
<evidence type="ECO:0000256" key="4">
    <source>
        <dbReference type="RuleBase" id="RU003949"/>
    </source>
</evidence>
<protein>
    <submittedName>
        <fullName evidence="5">Ribosomal protein L14</fullName>
    </submittedName>
</protein>
<comment type="similarity">
    <text evidence="1 4">Belongs to the universal ribosomal protein uL14 family.</text>
</comment>
<name>A0A7U0QFT9_9STRA</name>
<dbReference type="GeneID" id="67154343"/>
<keyword evidence="3 4" id="KW-0687">Ribonucleoprotein</keyword>
<dbReference type="InterPro" id="IPR000218">
    <property type="entry name" value="Ribosomal_uL14"/>
</dbReference>
<evidence type="ECO:0000313" key="5">
    <source>
        <dbReference type="EMBL" id="QQW50394.1"/>
    </source>
</evidence>
<dbReference type="SUPFAM" id="SSF50193">
    <property type="entry name" value="Ribosomal protein L14"/>
    <property type="match status" value="1"/>
</dbReference>
<proteinExistence type="inferred from homology"/>
<dbReference type="GO" id="GO:0070180">
    <property type="term" value="F:large ribosomal subunit rRNA binding"/>
    <property type="evidence" value="ECO:0007669"/>
    <property type="project" value="TreeGrafter"/>
</dbReference>
<dbReference type="SMART" id="SM01374">
    <property type="entry name" value="Ribosomal_L14"/>
    <property type="match status" value="1"/>
</dbReference>
<dbReference type="Pfam" id="PF00238">
    <property type="entry name" value="Ribosomal_L14"/>
    <property type="match status" value="1"/>
</dbReference>
<keyword evidence="2 4" id="KW-0689">Ribosomal protein</keyword>
<dbReference type="RefSeq" id="YP_010152746.1">
    <property type="nucleotide sequence ID" value="NC_057169.1"/>
</dbReference>
<dbReference type="CDD" id="cd00337">
    <property type="entry name" value="Ribosomal_uL14"/>
    <property type="match status" value="1"/>
</dbReference>
<evidence type="ECO:0000256" key="3">
    <source>
        <dbReference type="ARBA" id="ARBA00023274"/>
    </source>
</evidence>
<geneLocation type="mitochondrion" evidence="5"/>
<dbReference type="EMBL" id="MW438350">
    <property type="protein sequence ID" value="QQW50394.1"/>
    <property type="molecule type" value="Genomic_DNA"/>
</dbReference>